<dbReference type="AlphaFoldDB" id="A0A0A9CMC7"/>
<feature type="transmembrane region" description="Helical" evidence="1">
    <location>
        <begin position="84"/>
        <end position="104"/>
    </location>
</feature>
<evidence type="ECO:0000256" key="1">
    <source>
        <dbReference type="SAM" id="Phobius"/>
    </source>
</evidence>
<keyword evidence="1" id="KW-0472">Membrane</keyword>
<evidence type="ECO:0000313" key="2">
    <source>
        <dbReference type="EMBL" id="JAD76746.1"/>
    </source>
</evidence>
<dbReference type="EMBL" id="GBRH01221149">
    <property type="protein sequence ID" value="JAD76746.1"/>
    <property type="molecule type" value="Transcribed_RNA"/>
</dbReference>
<sequence>MVLSIHHHHLVLAHRRIWIRMSVKIEKCRMVLMKAFTWEQEKTSKRSKDLILSKKPLMLVRKPDVRCKNLKKAREWETMDFGRFAFGNFTISICFWVVTCLYLAMRSMLQSACTFGMFQDRLLH</sequence>
<reference evidence="2" key="2">
    <citation type="journal article" date="2015" name="Data Brief">
        <title>Shoot transcriptome of the giant reed, Arundo donax.</title>
        <authorList>
            <person name="Barrero R.A."/>
            <person name="Guerrero F.D."/>
            <person name="Moolhuijzen P."/>
            <person name="Goolsby J.A."/>
            <person name="Tidwell J."/>
            <person name="Bellgard S.E."/>
            <person name="Bellgard M.I."/>
        </authorList>
    </citation>
    <scope>NUCLEOTIDE SEQUENCE</scope>
    <source>
        <tissue evidence="2">Shoot tissue taken approximately 20 cm above the soil surface</tissue>
    </source>
</reference>
<accession>A0A0A9CMC7</accession>
<evidence type="ECO:0008006" key="3">
    <source>
        <dbReference type="Google" id="ProtNLM"/>
    </source>
</evidence>
<keyword evidence="1" id="KW-1133">Transmembrane helix</keyword>
<organism evidence="2">
    <name type="scientific">Arundo donax</name>
    <name type="common">Giant reed</name>
    <name type="synonym">Donax arundinaceus</name>
    <dbReference type="NCBI Taxonomy" id="35708"/>
    <lineage>
        <taxon>Eukaryota</taxon>
        <taxon>Viridiplantae</taxon>
        <taxon>Streptophyta</taxon>
        <taxon>Embryophyta</taxon>
        <taxon>Tracheophyta</taxon>
        <taxon>Spermatophyta</taxon>
        <taxon>Magnoliopsida</taxon>
        <taxon>Liliopsida</taxon>
        <taxon>Poales</taxon>
        <taxon>Poaceae</taxon>
        <taxon>PACMAD clade</taxon>
        <taxon>Arundinoideae</taxon>
        <taxon>Arundineae</taxon>
        <taxon>Arundo</taxon>
    </lineage>
</organism>
<reference evidence="2" key="1">
    <citation type="submission" date="2014-09" db="EMBL/GenBank/DDBJ databases">
        <authorList>
            <person name="Magalhaes I.L.F."/>
            <person name="Oliveira U."/>
            <person name="Santos F.R."/>
            <person name="Vidigal T.H.D.A."/>
            <person name="Brescovit A.D."/>
            <person name="Santos A.J."/>
        </authorList>
    </citation>
    <scope>NUCLEOTIDE SEQUENCE</scope>
    <source>
        <tissue evidence="2">Shoot tissue taken approximately 20 cm above the soil surface</tissue>
    </source>
</reference>
<name>A0A0A9CMC7_ARUDO</name>
<keyword evidence="1" id="KW-0812">Transmembrane</keyword>
<protein>
    <recommendedName>
        <fullName evidence="3">Transmembrane protein</fullName>
    </recommendedName>
</protein>
<proteinExistence type="predicted"/>